<sequence precursor="true">MFKCRFLWVCVVGLSFFAVSSGQAVTIDDADEPVAIDMWLMSGPFDVPMPVDAEEENIFDKTYGIDDQLKFDFVNVDELRPGAGDGFAWSTAERSSWKVSGADGSGKLELGGGEGDVPQVYYLAAYVSVDRWTQADLTLKSCHLLEVFVDGESVKTKTSSQKPGDDGEASAGELKAELKLDTGKHLVVVKCLRDPENAAGWFVESVLKVDEKTVPAEMSFDLAPAGPISLSEAMDAANVSHVSVSPDGSVAAVVQWQYLDGGDSHEYWLELRRVSDGELLRTYRGPISIKSPEWTPDGRAISFVDRDGGKSTIWVMDIESGMMEPVLRGVKDFGGYSWSPDGSFIIYSVTEKESADSLGVHHVRDLDRRDGRTRSESYLYLLNVEAGTKRRLTFGDPGTRLQDISPDCERIIYSRSWRDYSERPFSKSEFVELDLETMEARELWENNWYAGAEYSPDGKRLLVVGGPDMFGGAGRNTPSETISNAYDSQAFIYDLETTSIDPITKDFRPEIKNGAWNDFDGKIYFETADKAFVRIYRYDPDSREFEMVETDREVASDWDMADKAGVAVYEAASTNVPGEVFAMELASGQKWTLVEPDAEFWERIELAEVKDWSFENEDGDEIMGRVYYPLDFDPARKYPCIVYYYSGTSPTSRNFSTSFHRYAANGYVTYVLQPSGAVGFGQEFSAKHVNDWGKKVAGEIITGVKKLVEEHDFIDAERIGCTGGSYGGFMTMYLQTQTDIFSAAVSHAGISSIAGYWGEGYSGFGYCAISAAESYPWNRWDIYVNQSPLFNADKIHTPLLLTHGTADTNVPTGQSTQMYTALKLLGRPVEMLEFKGEGHGIGNYKRRVAAAKAKLAWFDKYLKDQPQWWDDMYGEDE</sequence>
<dbReference type="RefSeq" id="WP_146660918.1">
    <property type="nucleotide sequence ID" value="NZ_CP019791.1"/>
</dbReference>
<dbReference type="EMBL" id="CP019791">
    <property type="protein sequence ID" value="AQT68162.1"/>
    <property type="molecule type" value="Genomic_DNA"/>
</dbReference>
<dbReference type="SUPFAM" id="SSF53474">
    <property type="entry name" value="alpha/beta-Hydrolases"/>
    <property type="match status" value="1"/>
</dbReference>
<dbReference type="Pfam" id="PF00326">
    <property type="entry name" value="Peptidase_S9"/>
    <property type="match status" value="1"/>
</dbReference>
<name>A0A1U9NJR3_9BACT</name>
<dbReference type="Gene3D" id="2.120.10.30">
    <property type="entry name" value="TolB, C-terminal domain"/>
    <property type="match status" value="1"/>
</dbReference>
<reference evidence="6" key="1">
    <citation type="submission" date="2017-02" db="EMBL/GenBank/DDBJ databases">
        <title>Comparative genomics and description of representatives of a novel lineage of planctomycetes thriving in anoxic sediments.</title>
        <authorList>
            <person name="Spring S."/>
            <person name="Bunk B."/>
            <person name="Sproer C."/>
        </authorList>
    </citation>
    <scope>NUCLEOTIDE SEQUENCE [LARGE SCALE GENOMIC DNA]</scope>
    <source>
        <strain evidence="6">ST-NAGAB-D1</strain>
    </source>
</reference>
<keyword evidence="6" id="KW-1185">Reference proteome</keyword>
<dbReference type="GO" id="GO:0006508">
    <property type="term" value="P:proteolysis"/>
    <property type="evidence" value="ECO:0007669"/>
    <property type="project" value="InterPro"/>
</dbReference>
<evidence type="ECO:0000256" key="2">
    <source>
        <dbReference type="ARBA" id="ARBA00022825"/>
    </source>
</evidence>
<evidence type="ECO:0000256" key="1">
    <source>
        <dbReference type="ARBA" id="ARBA00022801"/>
    </source>
</evidence>
<dbReference type="SUPFAM" id="SSF82171">
    <property type="entry name" value="DPP6 N-terminal domain-like"/>
    <property type="match status" value="1"/>
</dbReference>
<feature type="domain" description="Peptidase S9 prolyl oligopeptidase catalytic" evidence="4">
    <location>
        <begin position="654"/>
        <end position="864"/>
    </location>
</feature>
<dbReference type="Gene3D" id="3.40.50.1820">
    <property type="entry name" value="alpha/beta hydrolase"/>
    <property type="match status" value="1"/>
</dbReference>
<dbReference type="InterPro" id="IPR011659">
    <property type="entry name" value="WD40"/>
</dbReference>
<dbReference type="InterPro" id="IPR001375">
    <property type="entry name" value="Peptidase_S9_cat"/>
</dbReference>
<dbReference type="STRING" id="1936003.STSP2_01317"/>
<dbReference type="Pfam" id="PF07676">
    <property type="entry name" value="PD40"/>
    <property type="match status" value="1"/>
</dbReference>
<feature type="signal peptide" evidence="3">
    <location>
        <begin position="1"/>
        <end position="24"/>
    </location>
</feature>
<dbReference type="AlphaFoldDB" id="A0A1U9NJR3"/>
<evidence type="ECO:0000256" key="3">
    <source>
        <dbReference type="SAM" id="SignalP"/>
    </source>
</evidence>
<evidence type="ECO:0000259" key="4">
    <source>
        <dbReference type="Pfam" id="PF00326"/>
    </source>
</evidence>
<gene>
    <name evidence="5" type="primary">ptpA_2</name>
    <name evidence="5" type="ORF">STSP2_01317</name>
</gene>
<evidence type="ECO:0000313" key="5">
    <source>
        <dbReference type="EMBL" id="AQT68162.1"/>
    </source>
</evidence>
<dbReference type="PANTHER" id="PTHR42776">
    <property type="entry name" value="SERINE PEPTIDASE S9 FAMILY MEMBER"/>
    <property type="match status" value="1"/>
</dbReference>
<dbReference type="PANTHER" id="PTHR42776:SF27">
    <property type="entry name" value="DIPEPTIDYL PEPTIDASE FAMILY MEMBER 6"/>
    <property type="match status" value="1"/>
</dbReference>
<dbReference type="Proteomes" id="UP000189674">
    <property type="component" value="Chromosome"/>
</dbReference>
<dbReference type="KEGG" id="alus:STSP2_01317"/>
<accession>A0A1U9NJR3</accession>
<dbReference type="InterPro" id="IPR029058">
    <property type="entry name" value="AB_hydrolase_fold"/>
</dbReference>
<dbReference type="OrthoDB" id="269409at2"/>
<keyword evidence="2" id="KW-0720">Serine protease</keyword>
<keyword evidence="2" id="KW-0645">Protease</keyword>
<dbReference type="InterPro" id="IPR011042">
    <property type="entry name" value="6-blade_b-propeller_TolB-like"/>
</dbReference>
<dbReference type="GO" id="GO:0004252">
    <property type="term" value="F:serine-type endopeptidase activity"/>
    <property type="evidence" value="ECO:0007669"/>
    <property type="project" value="TreeGrafter"/>
</dbReference>
<organism evidence="5 6">
    <name type="scientific">Anaerohalosphaera lusitana</name>
    <dbReference type="NCBI Taxonomy" id="1936003"/>
    <lineage>
        <taxon>Bacteria</taxon>
        <taxon>Pseudomonadati</taxon>
        <taxon>Planctomycetota</taxon>
        <taxon>Phycisphaerae</taxon>
        <taxon>Sedimentisphaerales</taxon>
        <taxon>Anaerohalosphaeraceae</taxon>
        <taxon>Anaerohalosphaera</taxon>
    </lineage>
</organism>
<dbReference type="EC" id="3.4.14.12" evidence="5"/>
<keyword evidence="3" id="KW-0732">Signal</keyword>
<proteinExistence type="predicted"/>
<keyword evidence="1 5" id="KW-0378">Hydrolase</keyword>
<feature type="chain" id="PRO_5012662673" evidence="3">
    <location>
        <begin position="25"/>
        <end position="877"/>
    </location>
</feature>
<evidence type="ECO:0000313" key="6">
    <source>
        <dbReference type="Proteomes" id="UP000189674"/>
    </source>
</evidence>
<protein>
    <submittedName>
        <fullName evidence="5">Prolyl tripeptidyl peptidase</fullName>
        <ecNumber evidence="5">3.4.14.12</ecNumber>
    </submittedName>
</protein>